<name>A0A3B1C9I4_9ZZZZ</name>
<dbReference type="EMBL" id="UOGE01000060">
    <property type="protein sequence ID" value="VAX20624.1"/>
    <property type="molecule type" value="Genomic_DNA"/>
</dbReference>
<dbReference type="GO" id="GO:0004141">
    <property type="term" value="F:dethiobiotin synthase activity"/>
    <property type="evidence" value="ECO:0007669"/>
    <property type="project" value="UniProtKB-EC"/>
</dbReference>
<dbReference type="PANTHER" id="PTHR43210:SF5">
    <property type="entry name" value="DETHIOBIOTIN SYNTHETASE"/>
    <property type="match status" value="1"/>
</dbReference>
<dbReference type="Pfam" id="PF13500">
    <property type="entry name" value="AAA_26"/>
    <property type="match status" value="1"/>
</dbReference>
<dbReference type="GO" id="GO:0009102">
    <property type="term" value="P:biotin biosynthetic process"/>
    <property type="evidence" value="ECO:0007669"/>
    <property type="project" value="UniProtKB-UniPathway"/>
</dbReference>
<proteinExistence type="inferred from homology"/>
<dbReference type="Gene3D" id="3.40.50.300">
    <property type="entry name" value="P-loop containing nucleotide triphosphate hydrolases"/>
    <property type="match status" value="1"/>
</dbReference>
<keyword evidence="1" id="KW-0436">Ligase</keyword>
<dbReference type="GO" id="GO:0000287">
    <property type="term" value="F:magnesium ion binding"/>
    <property type="evidence" value="ECO:0007669"/>
    <property type="project" value="InterPro"/>
</dbReference>
<dbReference type="CDD" id="cd03109">
    <property type="entry name" value="DTBS"/>
    <property type="match status" value="1"/>
</dbReference>
<dbReference type="AlphaFoldDB" id="A0A3B1C9I4"/>
<reference evidence="1" key="1">
    <citation type="submission" date="2018-06" db="EMBL/GenBank/DDBJ databases">
        <authorList>
            <person name="Zhirakovskaya E."/>
        </authorList>
    </citation>
    <scope>NUCLEOTIDE SEQUENCE</scope>
</reference>
<dbReference type="NCBIfam" id="TIGR00347">
    <property type="entry name" value="bioD"/>
    <property type="match status" value="1"/>
</dbReference>
<sequence>MIRVLFITGTDTGIGKTRIGGAISALLREEGVDIGVMKPVECGGGDVGRDASYLKKMARSNDPDEMINPYLFKEPLSPYHAAKKEGRKIEMAKITSAFEKLKSRHEITVVEGAGGLLAPVTGLLSVGDMARAFGAPLLIVSHPFLGNINHTLLTIQAARGLGLNIAGVIFNQWKNMKYPKPDFDLIRNKGGTEVFGMMPYIEEGDSPGPLVASFREHINVELFLARLGYGSS</sequence>
<dbReference type="UniPathway" id="UPA00078"/>
<accession>A0A3B1C9I4</accession>
<dbReference type="PIRSF" id="PIRSF006755">
    <property type="entry name" value="DTB_synth"/>
    <property type="match status" value="1"/>
</dbReference>
<dbReference type="HAMAP" id="MF_00336">
    <property type="entry name" value="BioD"/>
    <property type="match status" value="1"/>
</dbReference>
<dbReference type="InterPro" id="IPR004472">
    <property type="entry name" value="DTB_synth_BioD"/>
</dbReference>
<dbReference type="GO" id="GO:0005829">
    <property type="term" value="C:cytosol"/>
    <property type="evidence" value="ECO:0007669"/>
    <property type="project" value="TreeGrafter"/>
</dbReference>
<protein>
    <submittedName>
        <fullName evidence="1">Dethiobiotin synthetase</fullName>
        <ecNumber evidence="1">6.3.3.3</ecNumber>
    </submittedName>
</protein>
<evidence type="ECO:0000313" key="1">
    <source>
        <dbReference type="EMBL" id="VAX20624.1"/>
    </source>
</evidence>
<dbReference type="SUPFAM" id="SSF52540">
    <property type="entry name" value="P-loop containing nucleoside triphosphate hydrolases"/>
    <property type="match status" value="1"/>
</dbReference>
<organism evidence="1">
    <name type="scientific">hydrothermal vent metagenome</name>
    <dbReference type="NCBI Taxonomy" id="652676"/>
    <lineage>
        <taxon>unclassified sequences</taxon>
        <taxon>metagenomes</taxon>
        <taxon>ecological metagenomes</taxon>
    </lineage>
</organism>
<dbReference type="EC" id="6.3.3.3" evidence="1"/>
<dbReference type="PANTHER" id="PTHR43210">
    <property type="entry name" value="DETHIOBIOTIN SYNTHETASE"/>
    <property type="match status" value="1"/>
</dbReference>
<dbReference type="GO" id="GO:0005524">
    <property type="term" value="F:ATP binding"/>
    <property type="evidence" value="ECO:0007669"/>
    <property type="project" value="InterPro"/>
</dbReference>
<dbReference type="InterPro" id="IPR027417">
    <property type="entry name" value="P-loop_NTPase"/>
</dbReference>
<gene>
    <name evidence="1" type="ORF">MNBD_NITROSPINAE02-1508</name>
</gene>